<name>A0A8S5V4A3_9CAUD</name>
<reference evidence="2" key="1">
    <citation type="journal article" date="2021" name="Proc. Natl. Acad. Sci. U.S.A.">
        <title>A Catalog of Tens of Thousands of Viruses from Human Metagenomes Reveals Hidden Associations with Chronic Diseases.</title>
        <authorList>
            <person name="Tisza M.J."/>
            <person name="Buck C.B."/>
        </authorList>
    </citation>
    <scope>NUCLEOTIDE SEQUENCE</scope>
    <source>
        <strain evidence="2">CtKkB1</strain>
    </source>
</reference>
<dbReference type="EMBL" id="BK016195">
    <property type="protein sequence ID" value="DAG01577.1"/>
    <property type="molecule type" value="Genomic_DNA"/>
</dbReference>
<dbReference type="PANTHER" id="PTHR30404:SF8">
    <property type="entry name" value="AUTOLYSIN PH-RELATED"/>
    <property type="match status" value="1"/>
</dbReference>
<dbReference type="SUPFAM" id="SSF53187">
    <property type="entry name" value="Zn-dependent exopeptidases"/>
    <property type="match status" value="1"/>
</dbReference>
<evidence type="ECO:0000259" key="1">
    <source>
        <dbReference type="SMART" id="SM00646"/>
    </source>
</evidence>
<dbReference type="GO" id="GO:0009253">
    <property type="term" value="P:peptidoglycan catabolic process"/>
    <property type="evidence" value="ECO:0007669"/>
    <property type="project" value="InterPro"/>
</dbReference>
<organism evidence="2">
    <name type="scientific">Myoviridae sp. ctKkB1</name>
    <dbReference type="NCBI Taxonomy" id="2825081"/>
    <lineage>
        <taxon>Viruses</taxon>
        <taxon>Duplodnaviria</taxon>
        <taxon>Heunggongvirae</taxon>
        <taxon>Uroviricota</taxon>
        <taxon>Caudoviricetes</taxon>
    </lineage>
</organism>
<dbReference type="InterPro" id="IPR002508">
    <property type="entry name" value="MurNAc-LAA_cat"/>
</dbReference>
<dbReference type="SMART" id="SM00646">
    <property type="entry name" value="Ami_3"/>
    <property type="match status" value="1"/>
</dbReference>
<dbReference type="GO" id="GO:0008745">
    <property type="term" value="F:N-acetylmuramoyl-L-alanine amidase activity"/>
    <property type="evidence" value="ECO:0007669"/>
    <property type="project" value="InterPro"/>
</dbReference>
<dbReference type="Gene3D" id="3.40.630.40">
    <property type="entry name" value="Zn-dependent exopeptidases"/>
    <property type="match status" value="1"/>
</dbReference>
<dbReference type="CDD" id="cd02696">
    <property type="entry name" value="MurNAc-LAA"/>
    <property type="match status" value="1"/>
</dbReference>
<sequence length="332" mass="35503">MNICISIGHGKSAKGGYDSGALGGNYQEFKIGREIGKYIGEIFKGYACTADVINYDATLYLTERIAHINKHGYDLAIEIHLNAAGGTGSEVYYKHKSATGKKLAAAISKSIANTFGIRDRGAKVKINPANGTDYFGFVRSCKCESLLIETVFIDTASDRKHVETAAGQKQCAEAIVSAIANFYGIKKKSAPAVKPSEDKPTTATVRAGDIVKIKGSKYATGQKIPMWVKLKKHTVKTVSGSRALLKEIRSWVYVSDLTVLQSSAKITVGSKVKIKSGATYGGLTAARGSIVPNTQLKRTHTVGKIQKNGGVQEALLTDIASWVAVKNLEVVG</sequence>
<feature type="domain" description="MurNAc-LAA" evidence="1">
    <location>
        <begin position="65"/>
        <end position="180"/>
    </location>
</feature>
<accession>A0A8S5V4A3</accession>
<dbReference type="PANTHER" id="PTHR30404">
    <property type="entry name" value="N-ACETYLMURAMOYL-L-ALANINE AMIDASE"/>
    <property type="match status" value="1"/>
</dbReference>
<dbReference type="InterPro" id="IPR050695">
    <property type="entry name" value="N-acetylmuramoyl_amidase_3"/>
</dbReference>
<evidence type="ECO:0000313" key="2">
    <source>
        <dbReference type="EMBL" id="DAG01577.1"/>
    </source>
</evidence>
<keyword evidence="2" id="KW-0378">Hydrolase</keyword>
<protein>
    <submittedName>
        <fullName evidence="2">Cell wall hydrolase autolysin</fullName>
    </submittedName>
</protein>
<proteinExistence type="predicted"/>
<dbReference type="Pfam" id="PF01520">
    <property type="entry name" value="Amidase_3"/>
    <property type="match status" value="1"/>
</dbReference>